<dbReference type="CDD" id="cd00130">
    <property type="entry name" value="PAS"/>
    <property type="match status" value="1"/>
</dbReference>
<dbReference type="InterPro" id="IPR000014">
    <property type="entry name" value="PAS"/>
</dbReference>
<comment type="catalytic activity">
    <reaction evidence="1">
        <text>ATP + protein L-histidine = ADP + protein N-phospho-L-histidine.</text>
        <dbReference type="EC" id="2.7.13.3"/>
    </reaction>
</comment>
<feature type="domain" description="Response regulatory" evidence="11">
    <location>
        <begin position="478"/>
        <end position="590"/>
    </location>
</feature>
<dbReference type="InterPro" id="IPR003661">
    <property type="entry name" value="HisK_dim/P_dom"/>
</dbReference>
<dbReference type="SUPFAM" id="SSF55785">
    <property type="entry name" value="PYP-like sensor domain (PAS domain)"/>
    <property type="match status" value="2"/>
</dbReference>
<protein>
    <recommendedName>
        <fullName evidence="2">histidine kinase</fullName>
        <ecNumber evidence="2">2.7.13.3</ecNumber>
    </recommendedName>
</protein>
<dbReference type="SMART" id="SM00448">
    <property type="entry name" value="REC"/>
    <property type="match status" value="1"/>
</dbReference>
<keyword evidence="14" id="KW-1185">Reference proteome</keyword>
<dbReference type="PRINTS" id="PR00344">
    <property type="entry name" value="BCTRLSENSOR"/>
</dbReference>
<reference evidence="13 14" key="1">
    <citation type="submission" date="2016-12" db="EMBL/GenBank/DDBJ databases">
        <title>Isolation and genomic insights into novel planktonic Zetaproteobacteria from stratified waters of the Chesapeake Bay.</title>
        <authorList>
            <person name="McAllister S.M."/>
            <person name="Kato S."/>
            <person name="Chan C.S."/>
            <person name="Chiu B.K."/>
            <person name="Field E.K."/>
        </authorList>
    </citation>
    <scope>NUCLEOTIDE SEQUENCE [LARGE SCALE GENOMIC DNA]</scope>
    <source>
        <strain evidence="13 14">CP-8</strain>
    </source>
</reference>
<dbReference type="EMBL" id="CP018800">
    <property type="protein sequence ID" value="ATX82210.1"/>
    <property type="molecule type" value="Genomic_DNA"/>
</dbReference>
<dbReference type="Pfam" id="PF00072">
    <property type="entry name" value="Response_reg"/>
    <property type="match status" value="1"/>
</dbReference>
<evidence type="ECO:0000256" key="8">
    <source>
        <dbReference type="ARBA" id="ARBA00023012"/>
    </source>
</evidence>
<dbReference type="Gene3D" id="3.40.50.2300">
    <property type="match status" value="1"/>
</dbReference>
<dbReference type="SMART" id="SM00086">
    <property type="entry name" value="PAC"/>
    <property type="match status" value="2"/>
</dbReference>
<dbReference type="Pfam" id="PF02518">
    <property type="entry name" value="HATPase_c"/>
    <property type="match status" value="1"/>
</dbReference>
<evidence type="ECO:0000259" key="10">
    <source>
        <dbReference type="PROSITE" id="PS50109"/>
    </source>
</evidence>
<evidence type="ECO:0000259" key="11">
    <source>
        <dbReference type="PROSITE" id="PS50110"/>
    </source>
</evidence>
<evidence type="ECO:0000256" key="4">
    <source>
        <dbReference type="ARBA" id="ARBA00022679"/>
    </source>
</evidence>
<accession>A0A2K8L4F9</accession>
<dbReference type="PANTHER" id="PTHR43065:SF46">
    <property type="entry name" value="C4-DICARBOXYLATE TRANSPORT SENSOR PROTEIN DCTB"/>
    <property type="match status" value="1"/>
</dbReference>
<dbReference type="InterPro" id="IPR003594">
    <property type="entry name" value="HATPase_dom"/>
</dbReference>
<dbReference type="OrthoDB" id="1931120at2"/>
<dbReference type="InterPro" id="IPR013655">
    <property type="entry name" value="PAS_fold_3"/>
</dbReference>
<evidence type="ECO:0000313" key="13">
    <source>
        <dbReference type="EMBL" id="ATX82210.1"/>
    </source>
</evidence>
<dbReference type="Pfam" id="PF08447">
    <property type="entry name" value="PAS_3"/>
    <property type="match status" value="1"/>
</dbReference>
<dbReference type="InterPro" id="IPR036890">
    <property type="entry name" value="HATPase_C_sf"/>
</dbReference>
<dbReference type="CDD" id="cd00082">
    <property type="entry name" value="HisKA"/>
    <property type="match status" value="1"/>
</dbReference>
<dbReference type="PANTHER" id="PTHR43065">
    <property type="entry name" value="SENSOR HISTIDINE KINASE"/>
    <property type="match status" value="1"/>
</dbReference>
<evidence type="ECO:0000256" key="1">
    <source>
        <dbReference type="ARBA" id="ARBA00000085"/>
    </source>
</evidence>
<sequence length="592" mass="66795">MAAEQFYGYNLEQLKGMNISDINILSKQEVQAEMELAKTEKRSHFIFKHRLASGEVRDVEVHSGPIRWESRPLLYSIIHDISDKKRAEEKLVKSEQHLRQAQATAHIGSWIMSMDRELIWSDEQYHIFGVERDTFVPDEESLYKLIHDEDRERRHEWIDAALAGKQSEPLEYRIVWPDGDLRFVLGQCELIRNAEGQPIHLSGTTQDITEKKRLENQFYQAQKMEALGTLVGGVAHDFNNILAGITGNLYLARKHVKGLPEAVKSLDTVEKLSYRASDLIKQLLAYARRDMVVLKPLPLTPYIEDVLKFLRSSLPENIELNEQVCSDSLTINGDDTQLHQVLMNLVNNARDAVAGRENPTITVALEMFETDDPFIHRYSYFKRGRYAHLSVRDNGCGIPESHIEHLFEPFYTTKEIGKGTGLGLAMVFGAIKTHRGYVEVDSVEGEGSTFHIYLPLIEGARESDLPQASASIVGEGETILIADDDANVLETSCEVLKALGYRVLTAENGEQALELFRENAESIDLVISDLVMPVMGGHEAVQSMRQIKPDTKAIFATGYDSNGDAHLNGELVIKKPFVVEELSRLIRQVLGQ</sequence>
<dbReference type="Gene3D" id="1.10.287.130">
    <property type="match status" value="1"/>
</dbReference>
<dbReference type="InterPro" id="IPR005467">
    <property type="entry name" value="His_kinase_dom"/>
</dbReference>
<dbReference type="SUPFAM" id="SSF47384">
    <property type="entry name" value="Homodimeric domain of signal transducing histidine kinase"/>
    <property type="match status" value="1"/>
</dbReference>
<dbReference type="GO" id="GO:0005524">
    <property type="term" value="F:ATP binding"/>
    <property type="evidence" value="ECO:0007669"/>
    <property type="project" value="UniProtKB-KW"/>
</dbReference>
<proteinExistence type="predicted"/>
<keyword evidence="8" id="KW-0902">Two-component regulatory system</keyword>
<evidence type="ECO:0000256" key="9">
    <source>
        <dbReference type="PROSITE-ProRule" id="PRU00169"/>
    </source>
</evidence>
<keyword evidence="4" id="KW-0808">Transferase</keyword>
<keyword evidence="7" id="KW-0067">ATP-binding</keyword>
<dbReference type="Pfam" id="PF00512">
    <property type="entry name" value="HisKA"/>
    <property type="match status" value="1"/>
</dbReference>
<dbReference type="SUPFAM" id="SSF52172">
    <property type="entry name" value="CheY-like"/>
    <property type="match status" value="1"/>
</dbReference>
<dbReference type="Gene3D" id="3.30.450.20">
    <property type="entry name" value="PAS domain"/>
    <property type="match status" value="2"/>
</dbReference>
<gene>
    <name evidence="13" type="ORF">Ga0123462_1347</name>
</gene>
<dbReference type="PROSITE" id="PS50109">
    <property type="entry name" value="HIS_KIN"/>
    <property type="match status" value="1"/>
</dbReference>
<name>A0A2K8L4F9_9PROT</name>
<dbReference type="InterPro" id="IPR001789">
    <property type="entry name" value="Sig_transdc_resp-reg_receiver"/>
</dbReference>
<dbReference type="InterPro" id="IPR035965">
    <property type="entry name" value="PAS-like_dom_sf"/>
</dbReference>
<dbReference type="InterPro" id="IPR036097">
    <property type="entry name" value="HisK_dim/P_sf"/>
</dbReference>
<dbReference type="InterPro" id="IPR001610">
    <property type="entry name" value="PAC"/>
</dbReference>
<organism evidence="13 14">
    <name type="scientific">Mariprofundus ferrinatatus</name>
    <dbReference type="NCBI Taxonomy" id="1921087"/>
    <lineage>
        <taxon>Bacteria</taxon>
        <taxon>Pseudomonadati</taxon>
        <taxon>Pseudomonadota</taxon>
        <taxon>Candidatius Mariprofundia</taxon>
        <taxon>Mariprofundales</taxon>
        <taxon>Mariprofundaceae</taxon>
        <taxon>Mariprofundus</taxon>
    </lineage>
</organism>
<dbReference type="NCBIfam" id="TIGR00229">
    <property type="entry name" value="sensory_box"/>
    <property type="match status" value="2"/>
</dbReference>
<keyword evidence="6" id="KW-0418">Kinase</keyword>
<dbReference type="InterPro" id="IPR000700">
    <property type="entry name" value="PAS-assoc_C"/>
</dbReference>
<dbReference type="SUPFAM" id="SSF55874">
    <property type="entry name" value="ATPase domain of HSP90 chaperone/DNA topoisomerase II/histidine kinase"/>
    <property type="match status" value="1"/>
</dbReference>
<dbReference type="Proteomes" id="UP000231637">
    <property type="component" value="Chromosome"/>
</dbReference>
<dbReference type="InterPro" id="IPR004358">
    <property type="entry name" value="Sig_transdc_His_kin-like_C"/>
</dbReference>
<evidence type="ECO:0000256" key="7">
    <source>
        <dbReference type="ARBA" id="ARBA00022840"/>
    </source>
</evidence>
<evidence type="ECO:0000313" key="14">
    <source>
        <dbReference type="Proteomes" id="UP000231637"/>
    </source>
</evidence>
<dbReference type="GO" id="GO:0000155">
    <property type="term" value="F:phosphorelay sensor kinase activity"/>
    <property type="evidence" value="ECO:0007669"/>
    <property type="project" value="InterPro"/>
</dbReference>
<dbReference type="InterPro" id="IPR011006">
    <property type="entry name" value="CheY-like_superfamily"/>
</dbReference>
<dbReference type="Pfam" id="PF13426">
    <property type="entry name" value="PAS_9"/>
    <property type="match status" value="1"/>
</dbReference>
<feature type="domain" description="PAC" evidence="12">
    <location>
        <begin position="168"/>
        <end position="220"/>
    </location>
</feature>
<dbReference type="Gene3D" id="3.30.565.10">
    <property type="entry name" value="Histidine kinase-like ATPase, C-terminal domain"/>
    <property type="match status" value="1"/>
</dbReference>
<keyword evidence="3 9" id="KW-0597">Phosphoprotein</keyword>
<dbReference type="PROSITE" id="PS50113">
    <property type="entry name" value="PAC"/>
    <property type="match status" value="1"/>
</dbReference>
<dbReference type="Gene3D" id="2.10.70.100">
    <property type="match status" value="1"/>
</dbReference>
<dbReference type="AlphaFoldDB" id="A0A2K8L4F9"/>
<dbReference type="EC" id="2.7.13.3" evidence="2"/>
<keyword evidence="5" id="KW-0547">Nucleotide-binding</keyword>
<evidence type="ECO:0000256" key="3">
    <source>
        <dbReference type="ARBA" id="ARBA00022553"/>
    </source>
</evidence>
<evidence type="ECO:0000256" key="2">
    <source>
        <dbReference type="ARBA" id="ARBA00012438"/>
    </source>
</evidence>
<dbReference type="PROSITE" id="PS50110">
    <property type="entry name" value="RESPONSE_REGULATORY"/>
    <property type="match status" value="1"/>
</dbReference>
<feature type="modified residue" description="4-aspartylphosphate" evidence="9">
    <location>
        <position position="529"/>
    </location>
</feature>
<dbReference type="SMART" id="SM00387">
    <property type="entry name" value="HATPase_c"/>
    <property type="match status" value="1"/>
</dbReference>
<evidence type="ECO:0000259" key="12">
    <source>
        <dbReference type="PROSITE" id="PS50113"/>
    </source>
</evidence>
<evidence type="ECO:0000256" key="5">
    <source>
        <dbReference type="ARBA" id="ARBA00022741"/>
    </source>
</evidence>
<dbReference type="KEGG" id="mfn:Ga0123462_1347"/>
<feature type="domain" description="Histidine kinase" evidence="10">
    <location>
        <begin position="233"/>
        <end position="458"/>
    </location>
</feature>
<evidence type="ECO:0000256" key="6">
    <source>
        <dbReference type="ARBA" id="ARBA00022777"/>
    </source>
</evidence>
<dbReference type="SMART" id="SM00388">
    <property type="entry name" value="HisKA"/>
    <property type="match status" value="1"/>
</dbReference>